<dbReference type="Proteomes" id="UP001066276">
    <property type="component" value="Chromosome 7"/>
</dbReference>
<keyword evidence="3" id="KW-1185">Reference proteome</keyword>
<protein>
    <submittedName>
        <fullName evidence="2">Uncharacterized protein</fullName>
    </submittedName>
</protein>
<evidence type="ECO:0000256" key="1">
    <source>
        <dbReference type="SAM" id="MobiDB-lite"/>
    </source>
</evidence>
<dbReference type="AlphaFoldDB" id="A0AAV7PCP5"/>
<feature type="region of interest" description="Disordered" evidence="1">
    <location>
        <begin position="1"/>
        <end position="27"/>
    </location>
</feature>
<reference evidence="2" key="1">
    <citation type="journal article" date="2022" name="bioRxiv">
        <title>Sequencing and chromosome-scale assembly of the giantPleurodeles waltlgenome.</title>
        <authorList>
            <person name="Brown T."/>
            <person name="Elewa A."/>
            <person name="Iarovenko S."/>
            <person name="Subramanian E."/>
            <person name="Araus A.J."/>
            <person name="Petzold A."/>
            <person name="Susuki M."/>
            <person name="Suzuki K.-i.T."/>
            <person name="Hayashi T."/>
            <person name="Toyoda A."/>
            <person name="Oliveira C."/>
            <person name="Osipova E."/>
            <person name="Leigh N.D."/>
            <person name="Simon A."/>
            <person name="Yun M.H."/>
        </authorList>
    </citation>
    <scope>NUCLEOTIDE SEQUENCE</scope>
    <source>
        <strain evidence="2">20211129_DDA</strain>
        <tissue evidence="2">Liver</tissue>
    </source>
</reference>
<accession>A0AAV7PCP5</accession>
<evidence type="ECO:0000313" key="3">
    <source>
        <dbReference type="Proteomes" id="UP001066276"/>
    </source>
</evidence>
<organism evidence="2 3">
    <name type="scientific">Pleurodeles waltl</name>
    <name type="common">Iberian ribbed newt</name>
    <dbReference type="NCBI Taxonomy" id="8319"/>
    <lineage>
        <taxon>Eukaryota</taxon>
        <taxon>Metazoa</taxon>
        <taxon>Chordata</taxon>
        <taxon>Craniata</taxon>
        <taxon>Vertebrata</taxon>
        <taxon>Euteleostomi</taxon>
        <taxon>Amphibia</taxon>
        <taxon>Batrachia</taxon>
        <taxon>Caudata</taxon>
        <taxon>Salamandroidea</taxon>
        <taxon>Salamandridae</taxon>
        <taxon>Pleurodelinae</taxon>
        <taxon>Pleurodeles</taxon>
    </lineage>
</organism>
<evidence type="ECO:0000313" key="2">
    <source>
        <dbReference type="EMBL" id="KAJ1124323.1"/>
    </source>
</evidence>
<sequence>MGGNPRWWADFPADRHHRSSPSPDCTRLSFTRRKSRRCRGRRAPAARTAAGALRFSGGSPKDCGCEGKHRRAPQEELSAALALELRSSSSRPSVTPAVFWG</sequence>
<gene>
    <name evidence="2" type="ORF">NDU88_002784</name>
</gene>
<name>A0AAV7PCP5_PLEWA</name>
<comment type="caution">
    <text evidence="2">The sequence shown here is derived from an EMBL/GenBank/DDBJ whole genome shotgun (WGS) entry which is preliminary data.</text>
</comment>
<dbReference type="EMBL" id="JANPWB010000011">
    <property type="protein sequence ID" value="KAJ1124323.1"/>
    <property type="molecule type" value="Genomic_DNA"/>
</dbReference>
<proteinExistence type="predicted"/>